<dbReference type="SUPFAM" id="SSF46689">
    <property type="entry name" value="Homeodomain-like"/>
    <property type="match status" value="1"/>
</dbReference>
<evidence type="ECO:0000256" key="1">
    <source>
        <dbReference type="ARBA" id="ARBA00023015"/>
    </source>
</evidence>
<dbReference type="Gene3D" id="1.10.357.10">
    <property type="entry name" value="Tetracycline Repressor, domain 2"/>
    <property type="match status" value="1"/>
</dbReference>
<dbReference type="PANTHER" id="PTHR30055">
    <property type="entry name" value="HTH-TYPE TRANSCRIPTIONAL REGULATOR RUTR"/>
    <property type="match status" value="1"/>
</dbReference>
<dbReference type="RefSeq" id="WP_043681622.1">
    <property type="nucleotide sequence ID" value="NZ_BDCI01000042.1"/>
</dbReference>
<proteinExistence type="predicted"/>
<dbReference type="Proteomes" id="UP000031364">
    <property type="component" value="Unassembled WGS sequence"/>
</dbReference>
<gene>
    <name evidence="6" type="ORF">FG87_39600</name>
</gene>
<evidence type="ECO:0000256" key="3">
    <source>
        <dbReference type="ARBA" id="ARBA00023163"/>
    </source>
</evidence>
<evidence type="ECO:0000256" key="4">
    <source>
        <dbReference type="PROSITE-ProRule" id="PRU00335"/>
    </source>
</evidence>
<sequence length="199" mass="21358">MATRPGLRERKKEATRTALAEAAARLVVELGPGAVTTDAIAEAAGVSPRTFRNYFSSKEEAVVHSVRQRTGGLIALLRARPADEPIWDALRNAIVASMDEVEATRRAAAAIDLMASDPSLLPHFVSWDMQIEQMMAEAIAARTGTDARRDLYPNLLAAAAQAALKTGHRVWQQRDPGGSGPVELVLEALDGLRSGIPAR</sequence>
<keyword evidence="2 4" id="KW-0238">DNA-binding</keyword>
<evidence type="ECO:0000256" key="2">
    <source>
        <dbReference type="ARBA" id="ARBA00023125"/>
    </source>
</evidence>
<dbReference type="Pfam" id="PF17754">
    <property type="entry name" value="TetR_C_14"/>
    <property type="match status" value="1"/>
</dbReference>
<dbReference type="InterPro" id="IPR001647">
    <property type="entry name" value="HTH_TetR"/>
</dbReference>
<dbReference type="InterPro" id="IPR023772">
    <property type="entry name" value="DNA-bd_HTH_TetR-type_CS"/>
</dbReference>
<protein>
    <recommendedName>
        <fullName evidence="5">HTH tetR-type domain-containing protein</fullName>
    </recommendedName>
</protein>
<dbReference type="InterPro" id="IPR009057">
    <property type="entry name" value="Homeodomain-like_sf"/>
</dbReference>
<feature type="domain" description="HTH tetR-type" evidence="5">
    <location>
        <begin position="13"/>
        <end position="73"/>
    </location>
</feature>
<evidence type="ECO:0000313" key="7">
    <source>
        <dbReference type="Proteomes" id="UP000031364"/>
    </source>
</evidence>
<dbReference type="Gene3D" id="1.10.10.60">
    <property type="entry name" value="Homeodomain-like"/>
    <property type="match status" value="1"/>
</dbReference>
<keyword evidence="1" id="KW-0805">Transcription regulation</keyword>
<evidence type="ECO:0000313" key="6">
    <source>
        <dbReference type="EMBL" id="KIA60024.1"/>
    </source>
</evidence>
<keyword evidence="3" id="KW-0804">Transcription</keyword>
<organism evidence="6 7">
    <name type="scientific">Nocardia vulneris</name>
    <dbReference type="NCBI Taxonomy" id="1141657"/>
    <lineage>
        <taxon>Bacteria</taxon>
        <taxon>Bacillati</taxon>
        <taxon>Actinomycetota</taxon>
        <taxon>Actinomycetes</taxon>
        <taxon>Mycobacteriales</taxon>
        <taxon>Nocardiaceae</taxon>
        <taxon>Nocardia</taxon>
    </lineage>
</organism>
<feature type="DNA-binding region" description="H-T-H motif" evidence="4">
    <location>
        <begin position="36"/>
        <end position="55"/>
    </location>
</feature>
<dbReference type="InterPro" id="IPR050109">
    <property type="entry name" value="HTH-type_TetR-like_transc_reg"/>
</dbReference>
<accession>A0ABR4Z423</accession>
<reference evidence="6 7" key="1">
    <citation type="journal article" date="2014" name="Int. J. Syst. Evol. Microbiol.">
        <title>Nocardia vulneris sp. nov., isolated from wounds of human patients in North America.</title>
        <authorList>
            <person name="Lasker B.A."/>
            <person name="Bell M."/>
            <person name="Klenk H.P."/>
            <person name="Sproer C."/>
            <person name="Schumann C."/>
            <person name="Schumann P."/>
            <person name="Brown J.M."/>
        </authorList>
    </citation>
    <scope>NUCLEOTIDE SEQUENCE [LARGE SCALE GENOMIC DNA]</scope>
    <source>
        <strain evidence="6 7">W9851</strain>
    </source>
</reference>
<dbReference type="InterPro" id="IPR041347">
    <property type="entry name" value="MftR_C"/>
</dbReference>
<dbReference type="PROSITE" id="PS50977">
    <property type="entry name" value="HTH_TETR_2"/>
    <property type="match status" value="1"/>
</dbReference>
<dbReference type="PROSITE" id="PS01081">
    <property type="entry name" value="HTH_TETR_1"/>
    <property type="match status" value="1"/>
</dbReference>
<dbReference type="Pfam" id="PF00440">
    <property type="entry name" value="TetR_N"/>
    <property type="match status" value="1"/>
</dbReference>
<comment type="caution">
    <text evidence="6">The sequence shown here is derived from an EMBL/GenBank/DDBJ whole genome shotgun (WGS) entry which is preliminary data.</text>
</comment>
<dbReference type="EMBL" id="JNFP01000083">
    <property type="protein sequence ID" value="KIA60024.1"/>
    <property type="molecule type" value="Genomic_DNA"/>
</dbReference>
<dbReference type="PANTHER" id="PTHR30055:SF238">
    <property type="entry name" value="MYCOFACTOCIN BIOSYNTHESIS TRANSCRIPTIONAL REGULATOR MFTR-RELATED"/>
    <property type="match status" value="1"/>
</dbReference>
<name>A0ABR4Z423_9NOCA</name>
<evidence type="ECO:0000259" key="5">
    <source>
        <dbReference type="PROSITE" id="PS50977"/>
    </source>
</evidence>
<keyword evidence="7" id="KW-1185">Reference proteome</keyword>